<gene>
    <name evidence="1" type="ORF">EGK_09110</name>
</gene>
<dbReference type="Proteomes" id="UP000013456">
    <property type="component" value="Chromosome 16"/>
</dbReference>
<name>G7NHB1_MACMU</name>
<accession>G7NHB1</accession>
<feature type="non-terminal residue" evidence="1">
    <location>
        <position position="1"/>
    </location>
</feature>
<evidence type="ECO:0000313" key="1">
    <source>
        <dbReference type="EMBL" id="EHH25311.1"/>
    </source>
</evidence>
<organism evidence="1">
    <name type="scientific">Macaca mulatta</name>
    <name type="common">Rhesus macaque</name>
    <dbReference type="NCBI Taxonomy" id="9544"/>
    <lineage>
        <taxon>Eukaryota</taxon>
        <taxon>Metazoa</taxon>
        <taxon>Chordata</taxon>
        <taxon>Craniata</taxon>
        <taxon>Vertebrata</taxon>
        <taxon>Euteleostomi</taxon>
        <taxon>Mammalia</taxon>
        <taxon>Eutheria</taxon>
        <taxon>Euarchontoglires</taxon>
        <taxon>Primates</taxon>
        <taxon>Haplorrhini</taxon>
        <taxon>Catarrhini</taxon>
        <taxon>Cercopithecidae</taxon>
        <taxon>Cercopithecinae</taxon>
        <taxon>Macaca</taxon>
    </lineage>
</organism>
<reference evidence="1" key="1">
    <citation type="journal article" date="2011" name="Nat. Biotechnol.">
        <title>Genome sequencing and comparison of two nonhuman primate animal models, the cynomolgus and Chinese rhesus macaques.</title>
        <authorList>
            <person name="Yan G."/>
            <person name="Zhang G."/>
            <person name="Fang X."/>
            <person name="Zhang Y."/>
            <person name="Li C."/>
            <person name="Ling F."/>
            <person name="Cooper D.N."/>
            <person name="Li Q."/>
            <person name="Li Y."/>
            <person name="van Gool A.J."/>
            <person name="Du H."/>
            <person name="Chen J."/>
            <person name="Chen R."/>
            <person name="Zhang P."/>
            <person name="Huang Z."/>
            <person name="Thompson J.R."/>
            <person name="Meng Y."/>
            <person name="Bai Y."/>
            <person name="Wang J."/>
            <person name="Zhuo M."/>
            <person name="Wang T."/>
            <person name="Huang Y."/>
            <person name="Wei L."/>
            <person name="Li J."/>
            <person name="Wang Z."/>
            <person name="Hu H."/>
            <person name="Yang P."/>
            <person name="Le L."/>
            <person name="Stenson P.D."/>
            <person name="Li B."/>
            <person name="Liu X."/>
            <person name="Ball E.V."/>
            <person name="An N."/>
            <person name="Huang Q."/>
            <person name="Zhang Y."/>
            <person name="Fan W."/>
            <person name="Zhang X."/>
            <person name="Li Y."/>
            <person name="Wang W."/>
            <person name="Katze M.G."/>
            <person name="Su B."/>
            <person name="Nielsen R."/>
            <person name="Yang H."/>
            <person name="Wang J."/>
            <person name="Wang X."/>
            <person name="Wang J."/>
        </authorList>
    </citation>
    <scope>NUCLEOTIDE SEQUENCE [LARGE SCALE GENOMIC DNA]</scope>
    <source>
        <strain evidence="1">CR-5</strain>
    </source>
</reference>
<proteinExistence type="predicted"/>
<protein>
    <submittedName>
        <fullName evidence="1">Uncharacterized protein</fullName>
    </submittedName>
</protein>
<feature type="non-terminal residue" evidence="1">
    <location>
        <position position="142"/>
    </location>
</feature>
<dbReference type="HOGENOM" id="CLU_1013880_0_0_1"/>
<dbReference type="AlphaFoldDB" id="G7NHB1"/>
<dbReference type="EMBL" id="CM001268">
    <property type="protein sequence ID" value="EHH25311.1"/>
    <property type="molecule type" value="Genomic_DNA"/>
</dbReference>
<sequence>PPHPAADPELPGPLLRHVCPELRPGKTSLLVGDAQRQGSRTQEEGKRGIPCLDFLLHPLPFAAVKPGRGRVAAPPAESPRCSMVSEGQHWLCMKMSPPQWLVASSPQTAWGTGPWKRWCSHAWAKAHEATRTTKGYSTERDT</sequence>